<dbReference type="SUPFAM" id="SSF55729">
    <property type="entry name" value="Acyl-CoA N-acyltransferases (Nat)"/>
    <property type="match status" value="1"/>
</dbReference>
<gene>
    <name evidence="2" type="ORF">LIP_1710</name>
</gene>
<evidence type="ECO:0000313" key="2">
    <source>
        <dbReference type="EMBL" id="BAS27556.1"/>
    </source>
</evidence>
<evidence type="ECO:0000259" key="1">
    <source>
        <dbReference type="PROSITE" id="PS51186"/>
    </source>
</evidence>
<dbReference type="Proteomes" id="UP000065807">
    <property type="component" value="Chromosome"/>
</dbReference>
<keyword evidence="3" id="KW-1185">Reference proteome</keyword>
<dbReference type="PANTHER" id="PTHR43415">
    <property type="entry name" value="SPERMIDINE N(1)-ACETYLTRANSFERASE"/>
    <property type="match status" value="1"/>
</dbReference>
<protein>
    <submittedName>
        <fullName evidence="2">Acetyltransferase</fullName>
    </submittedName>
</protein>
<dbReference type="OrthoDB" id="9795206at2"/>
<dbReference type="EMBL" id="AP014924">
    <property type="protein sequence ID" value="BAS27556.1"/>
    <property type="molecule type" value="Genomic_DNA"/>
</dbReference>
<keyword evidence="2" id="KW-0808">Transferase</keyword>
<dbReference type="RefSeq" id="WP_068136570.1">
    <property type="nucleotide sequence ID" value="NZ_AP014924.1"/>
</dbReference>
<dbReference type="AlphaFoldDB" id="A0A0K2SKB5"/>
<reference evidence="3" key="2">
    <citation type="journal article" date="2016" name="Int. J. Syst. Evol. Microbiol.">
        <title>Complete genome sequence and cell structure of Limnochorda pilosa, a Gram-negative spore-former within the phylum Firmicutes.</title>
        <authorList>
            <person name="Watanabe M."/>
            <person name="Kojima H."/>
            <person name="Fukui M."/>
        </authorList>
    </citation>
    <scope>NUCLEOTIDE SEQUENCE [LARGE SCALE GENOMIC DNA]</scope>
    <source>
        <strain evidence="3">HC45</strain>
    </source>
</reference>
<dbReference type="PROSITE" id="PS51186">
    <property type="entry name" value="GNAT"/>
    <property type="match status" value="1"/>
</dbReference>
<dbReference type="GO" id="GO:0016747">
    <property type="term" value="F:acyltransferase activity, transferring groups other than amino-acyl groups"/>
    <property type="evidence" value="ECO:0007669"/>
    <property type="project" value="InterPro"/>
</dbReference>
<dbReference type="Gene3D" id="3.40.630.30">
    <property type="match status" value="1"/>
</dbReference>
<dbReference type="Pfam" id="PF13302">
    <property type="entry name" value="Acetyltransf_3"/>
    <property type="match status" value="1"/>
</dbReference>
<dbReference type="KEGG" id="lpil:LIP_1710"/>
<feature type="domain" description="N-acetyltransferase" evidence="1">
    <location>
        <begin position="8"/>
        <end position="164"/>
    </location>
</feature>
<dbReference type="InterPro" id="IPR016181">
    <property type="entry name" value="Acyl_CoA_acyltransferase"/>
</dbReference>
<dbReference type="InterPro" id="IPR000182">
    <property type="entry name" value="GNAT_dom"/>
</dbReference>
<dbReference type="STRING" id="1555112.LIP_1710"/>
<accession>A0A0K2SKB5</accession>
<dbReference type="PANTHER" id="PTHR43415:SF3">
    <property type="entry name" value="GNAT-FAMILY ACETYLTRANSFERASE"/>
    <property type="match status" value="1"/>
</dbReference>
<organism evidence="2 3">
    <name type="scientific">Limnochorda pilosa</name>
    <dbReference type="NCBI Taxonomy" id="1555112"/>
    <lineage>
        <taxon>Bacteria</taxon>
        <taxon>Bacillati</taxon>
        <taxon>Bacillota</taxon>
        <taxon>Limnochordia</taxon>
        <taxon>Limnochordales</taxon>
        <taxon>Limnochordaceae</taxon>
        <taxon>Limnochorda</taxon>
    </lineage>
</organism>
<sequence>MTDRGQRVRLRPLQPQDLDHIVRWTNDPEIRELLEGEYPEEPDEGRLWYQRACSDRRSRQFIIEAQDGTAIGDIALGEISWRAREGELRIRIGEKAYWDQGYGTEAVRALLAYAFEELGFRRVYLRVFTSNRRAIRCYVKSGFLPEGRLVRKASDGMPKEILLMTARPDSRGHRLPQTS</sequence>
<evidence type="ECO:0000313" key="3">
    <source>
        <dbReference type="Proteomes" id="UP000065807"/>
    </source>
</evidence>
<reference evidence="3" key="1">
    <citation type="submission" date="2015-07" db="EMBL/GenBank/DDBJ databases">
        <title>Complete genome sequence and phylogenetic analysis of Limnochorda pilosa.</title>
        <authorList>
            <person name="Watanabe M."/>
            <person name="Kojima H."/>
            <person name="Fukui M."/>
        </authorList>
    </citation>
    <scope>NUCLEOTIDE SEQUENCE [LARGE SCALE GENOMIC DNA]</scope>
    <source>
        <strain evidence="3">HC45</strain>
    </source>
</reference>
<name>A0A0K2SKB5_LIMPI</name>
<proteinExistence type="predicted"/>